<reference evidence="6" key="1">
    <citation type="journal article" date="2019" name="Int. J. Syst. Evol. Microbiol.">
        <title>The Global Catalogue of Microorganisms (GCM) 10K type strain sequencing project: providing services to taxonomists for standard genome sequencing and annotation.</title>
        <authorList>
            <consortium name="The Broad Institute Genomics Platform"/>
            <consortium name="The Broad Institute Genome Sequencing Center for Infectious Disease"/>
            <person name="Wu L."/>
            <person name="Ma J."/>
        </authorList>
    </citation>
    <scope>NUCLEOTIDE SEQUENCE [LARGE SCALE GENOMIC DNA]</scope>
    <source>
        <strain evidence="6">CGMCC 4.7349</strain>
    </source>
</reference>
<evidence type="ECO:0000256" key="3">
    <source>
        <dbReference type="SAM" id="MobiDB-lite"/>
    </source>
</evidence>
<feature type="compositionally biased region" description="Low complexity" evidence="3">
    <location>
        <begin position="123"/>
        <end position="140"/>
    </location>
</feature>
<dbReference type="Gene3D" id="3.40.50.1820">
    <property type="entry name" value="alpha/beta hydrolase"/>
    <property type="match status" value="1"/>
</dbReference>
<dbReference type="Proteomes" id="UP000656881">
    <property type="component" value="Unassembled WGS sequence"/>
</dbReference>
<dbReference type="Gene3D" id="3.40.50.12780">
    <property type="entry name" value="N-terminal domain of ligase-like"/>
    <property type="match status" value="1"/>
</dbReference>
<protein>
    <recommendedName>
        <fullName evidence="4">Carrier domain-containing protein</fullName>
    </recommendedName>
</protein>
<dbReference type="InterPro" id="IPR010071">
    <property type="entry name" value="AA_adenyl_dom"/>
</dbReference>
<evidence type="ECO:0000256" key="1">
    <source>
        <dbReference type="ARBA" id="ARBA00022450"/>
    </source>
</evidence>
<dbReference type="Gene3D" id="3.30.300.30">
    <property type="match status" value="1"/>
</dbReference>
<dbReference type="InterPro" id="IPR009081">
    <property type="entry name" value="PP-bd_ACP"/>
</dbReference>
<dbReference type="InterPro" id="IPR000873">
    <property type="entry name" value="AMP-dep_synth/lig_dom"/>
</dbReference>
<keyword evidence="1" id="KW-0596">Phosphopantetheine</keyword>
<dbReference type="InterPro" id="IPR025110">
    <property type="entry name" value="AMP-bd_C"/>
</dbReference>
<dbReference type="InterPro" id="IPR029058">
    <property type="entry name" value="AB_hydrolase_fold"/>
</dbReference>
<name>A0ABQ2M7X1_9ACTN</name>
<gene>
    <name evidence="5" type="ORF">GCM10012286_42310</name>
</gene>
<dbReference type="PANTHER" id="PTHR45527:SF1">
    <property type="entry name" value="FATTY ACID SYNTHASE"/>
    <property type="match status" value="1"/>
</dbReference>
<dbReference type="Pfam" id="PF00550">
    <property type="entry name" value="PP-binding"/>
    <property type="match status" value="1"/>
</dbReference>
<dbReference type="PANTHER" id="PTHR45527">
    <property type="entry name" value="NONRIBOSOMAL PEPTIDE SYNTHETASE"/>
    <property type="match status" value="1"/>
</dbReference>
<dbReference type="Pfam" id="PF00501">
    <property type="entry name" value="AMP-binding"/>
    <property type="match status" value="1"/>
</dbReference>
<dbReference type="InterPro" id="IPR006162">
    <property type="entry name" value="Ppantetheine_attach_site"/>
</dbReference>
<keyword evidence="6" id="KW-1185">Reference proteome</keyword>
<dbReference type="SMART" id="SM00823">
    <property type="entry name" value="PKS_PP"/>
    <property type="match status" value="1"/>
</dbReference>
<feature type="domain" description="Carrier" evidence="4">
    <location>
        <begin position="509"/>
        <end position="584"/>
    </location>
</feature>
<dbReference type="SUPFAM" id="SSF47336">
    <property type="entry name" value="ACP-like"/>
    <property type="match status" value="1"/>
</dbReference>
<proteinExistence type="predicted"/>
<dbReference type="InterPro" id="IPR045851">
    <property type="entry name" value="AMP-bd_C_sf"/>
</dbReference>
<evidence type="ECO:0000313" key="6">
    <source>
        <dbReference type="Proteomes" id="UP000656881"/>
    </source>
</evidence>
<dbReference type="SUPFAM" id="SSF56801">
    <property type="entry name" value="Acetyl-CoA synthetase-like"/>
    <property type="match status" value="1"/>
</dbReference>
<accession>A0ABQ2M7X1</accession>
<dbReference type="Pfam" id="PF13193">
    <property type="entry name" value="AMP-binding_C"/>
    <property type="match status" value="1"/>
</dbReference>
<dbReference type="InterPro" id="IPR036736">
    <property type="entry name" value="ACP-like_sf"/>
</dbReference>
<dbReference type="RefSeq" id="WP_189175177.1">
    <property type="nucleotide sequence ID" value="NZ_BMNG01000009.1"/>
</dbReference>
<evidence type="ECO:0000259" key="4">
    <source>
        <dbReference type="PROSITE" id="PS50075"/>
    </source>
</evidence>
<dbReference type="InterPro" id="IPR020806">
    <property type="entry name" value="PKS_PP-bd"/>
</dbReference>
<dbReference type="InterPro" id="IPR020845">
    <property type="entry name" value="AMP-binding_CS"/>
</dbReference>
<dbReference type="InterPro" id="IPR042099">
    <property type="entry name" value="ANL_N_sf"/>
</dbReference>
<dbReference type="PROSITE" id="PS00012">
    <property type="entry name" value="PHOSPHOPANTETHEINE"/>
    <property type="match status" value="1"/>
</dbReference>
<organism evidence="5 6">
    <name type="scientific">Streptomyces lasiicapitis</name>
    <dbReference type="NCBI Taxonomy" id="1923961"/>
    <lineage>
        <taxon>Bacteria</taxon>
        <taxon>Bacillati</taxon>
        <taxon>Actinomycetota</taxon>
        <taxon>Actinomycetes</taxon>
        <taxon>Kitasatosporales</taxon>
        <taxon>Streptomycetaceae</taxon>
        <taxon>Streptomyces</taxon>
    </lineage>
</organism>
<dbReference type="PROSITE" id="PS00455">
    <property type="entry name" value="AMP_BINDING"/>
    <property type="match status" value="1"/>
</dbReference>
<dbReference type="EMBL" id="BMNG01000009">
    <property type="protein sequence ID" value="GGO47916.1"/>
    <property type="molecule type" value="Genomic_DNA"/>
</dbReference>
<dbReference type="NCBIfam" id="TIGR01733">
    <property type="entry name" value="AA-adenyl-dom"/>
    <property type="match status" value="1"/>
</dbReference>
<dbReference type="PROSITE" id="PS50075">
    <property type="entry name" value="CARRIER"/>
    <property type="match status" value="1"/>
</dbReference>
<comment type="caution">
    <text evidence="5">The sequence shown here is derived from an EMBL/GenBank/DDBJ whole genome shotgun (WGS) entry which is preliminary data.</text>
</comment>
<feature type="region of interest" description="Disordered" evidence="3">
    <location>
        <begin position="110"/>
        <end position="140"/>
    </location>
</feature>
<evidence type="ECO:0000313" key="5">
    <source>
        <dbReference type="EMBL" id="GGO47916.1"/>
    </source>
</evidence>
<keyword evidence="2" id="KW-0597">Phosphoprotein</keyword>
<evidence type="ECO:0000256" key="2">
    <source>
        <dbReference type="ARBA" id="ARBA00022553"/>
    </source>
</evidence>
<sequence length="606" mass="64667">MDLVDRFHQQVGRTPDAVALVDDGHRITYRELDAHADRLAHRLRDHGIGTEDVVGSALPRGRQALTGLLAIMKAGGVYLPLDGSYPHDRLAHMVAVSGARLVLGPDGFGVPALPPEAEPGTSAEPGPGREPGAGPAPAQVAAPERLSSLDAVLCVIFTSGSTGRPKGIGLPSRTIENVADWAMRVPGPRVCAQFCSLGFDMSLQEIFGTLLAGGSLVTVPEETRKDPFLLLDLLERENVERLYLSPSFLRQLAGAHLSRPERPRLALREVIAAGEPLRVTDEVRRFLTEAGAALENQYGPSETHQATANPLPGGPQDWATDPALGTPIPDVTIHLLDDRLRPVAEGEVYIGGRGVARGYVGQPALTAERFVPDPFAPVPGALMYRTGDRAHRTPDGLAFLGRVDDQIKVRGFRVEPAEAEAVLAAHPEVKEAAVVARRTPEGAWRLDGYAVGPASSATLRAYLADRLPDHMVPATVQTLDRLPLNPNGKIDRAALPAPGDRHLDTPYTAPRNDQERVLCAVFAEVLDVQQVGVDDEFMELGGNSLSAARVATRILGEFGVRLPVSLVFREATVRGLAVAVEDAVLAEIEGLGAAEVEALLTPENDA</sequence>